<proteinExistence type="predicted"/>
<gene>
    <name evidence="1" type="ORF">VP01_6555g1</name>
</gene>
<evidence type="ECO:0000313" key="2">
    <source>
        <dbReference type="Proteomes" id="UP000037035"/>
    </source>
</evidence>
<organism evidence="1 2">
    <name type="scientific">Puccinia sorghi</name>
    <dbReference type="NCBI Taxonomy" id="27349"/>
    <lineage>
        <taxon>Eukaryota</taxon>
        <taxon>Fungi</taxon>
        <taxon>Dikarya</taxon>
        <taxon>Basidiomycota</taxon>
        <taxon>Pucciniomycotina</taxon>
        <taxon>Pucciniomycetes</taxon>
        <taxon>Pucciniales</taxon>
        <taxon>Pucciniaceae</taxon>
        <taxon>Puccinia</taxon>
    </lineage>
</organism>
<comment type="caution">
    <text evidence="1">The sequence shown here is derived from an EMBL/GenBank/DDBJ whole genome shotgun (WGS) entry which is preliminary data.</text>
</comment>
<dbReference type="STRING" id="27349.A0A0L6UFC8"/>
<keyword evidence="2" id="KW-1185">Reference proteome</keyword>
<dbReference type="OrthoDB" id="2496478at2759"/>
<sequence length="122" mass="13744">HSSIDHHIKHSEKLSSFRISIGFGKSQIPEMFYDLIPKVSKVVGVVLNPLKALGYNQVLEKNAAGFTTMNLTKLTFHTGEAKKIQHDKENFVWWSYMEHTLFITGGWLNPNKVSVGICSVPC</sequence>
<protein>
    <submittedName>
        <fullName evidence="1">Uncharacterized protein</fullName>
    </submittedName>
</protein>
<dbReference type="EMBL" id="LAVV01011891">
    <property type="protein sequence ID" value="KNZ47278.1"/>
    <property type="molecule type" value="Genomic_DNA"/>
</dbReference>
<dbReference type="VEuPathDB" id="FungiDB:VP01_6555g1"/>
<name>A0A0L6UFC8_9BASI</name>
<evidence type="ECO:0000313" key="1">
    <source>
        <dbReference type="EMBL" id="KNZ47278.1"/>
    </source>
</evidence>
<reference evidence="1 2" key="1">
    <citation type="submission" date="2015-08" db="EMBL/GenBank/DDBJ databases">
        <title>Next Generation Sequencing and Analysis of the Genome of Puccinia sorghi L Schw, the Causal Agent of Maize Common Rust.</title>
        <authorList>
            <person name="Rochi L."/>
            <person name="Burguener G."/>
            <person name="Darino M."/>
            <person name="Turjanski A."/>
            <person name="Kreff E."/>
            <person name="Dieguez M.J."/>
            <person name="Sacco F."/>
        </authorList>
    </citation>
    <scope>NUCLEOTIDE SEQUENCE [LARGE SCALE GENOMIC DNA]</scope>
    <source>
        <strain evidence="1 2">RO10H11247</strain>
    </source>
</reference>
<feature type="non-terminal residue" evidence="1">
    <location>
        <position position="1"/>
    </location>
</feature>
<dbReference type="Proteomes" id="UP000037035">
    <property type="component" value="Unassembled WGS sequence"/>
</dbReference>
<accession>A0A0L6UFC8</accession>
<dbReference type="AlphaFoldDB" id="A0A0L6UFC8"/>